<feature type="region of interest" description="Disordered" evidence="1">
    <location>
        <begin position="146"/>
        <end position="165"/>
    </location>
</feature>
<dbReference type="AlphaFoldDB" id="A0A934S9K3"/>
<proteinExistence type="predicted"/>
<comment type="caution">
    <text evidence="2">The sequence shown here is derived from an EMBL/GenBank/DDBJ whole genome shotgun (WGS) entry which is preliminary data.</text>
</comment>
<organism evidence="2 3">
    <name type="scientific">Luteolibacter pohnpeiensis</name>
    <dbReference type="NCBI Taxonomy" id="454153"/>
    <lineage>
        <taxon>Bacteria</taxon>
        <taxon>Pseudomonadati</taxon>
        <taxon>Verrucomicrobiota</taxon>
        <taxon>Verrucomicrobiia</taxon>
        <taxon>Verrucomicrobiales</taxon>
        <taxon>Verrucomicrobiaceae</taxon>
        <taxon>Luteolibacter</taxon>
    </lineage>
</organism>
<protein>
    <submittedName>
        <fullName evidence="2">Uncharacterized protein</fullName>
    </submittedName>
</protein>
<gene>
    <name evidence="2" type="ORF">JIN85_18110</name>
</gene>
<evidence type="ECO:0000256" key="1">
    <source>
        <dbReference type="SAM" id="MobiDB-lite"/>
    </source>
</evidence>
<evidence type="ECO:0000313" key="2">
    <source>
        <dbReference type="EMBL" id="MBK1884338.1"/>
    </source>
</evidence>
<evidence type="ECO:0000313" key="3">
    <source>
        <dbReference type="Proteomes" id="UP000603141"/>
    </source>
</evidence>
<keyword evidence="3" id="KW-1185">Reference proteome</keyword>
<reference evidence="2" key="1">
    <citation type="submission" date="2021-01" db="EMBL/GenBank/DDBJ databases">
        <title>Modified the classification status of verrucomicrobia.</title>
        <authorList>
            <person name="Feng X."/>
        </authorList>
    </citation>
    <scope>NUCLEOTIDE SEQUENCE</scope>
    <source>
        <strain evidence="2">KCTC 22041</strain>
    </source>
</reference>
<name>A0A934S9K3_9BACT</name>
<sequence length="165" mass="18682">MKILTKIIALVICVGPIYGKPSSKQSSPPAEQPKQVFTISRPTNGRYTPHRDKSDHWYAGEIITIKYPTFRYEYFTDVADAETPDYTGKIQLFEDHIFLNHPGVPYPYRVAGFLDGRSVLLSWEAYQSWKKNGRVSRGGILYLQKAEPDAQQDSGGQPAIRSESQ</sequence>
<dbReference type="RefSeq" id="WP_200273430.1">
    <property type="nucleotide sequence ID" value="NZ_JAENIJ010000043.1"/>
</dbReference>
<accession>A0A934S9K3</accession>
<dbReference type="EMBL" id="JAENIJ010000043">
    <property type="protein sequence ID" value="MBK1884338.1"/>
    <property type="molecule type" value="Genomic_DNA"/>
</dbReference>
<dbReference type="Proteomes" id="UP000603141">
    <property type="component" value="Unassembled WGS sequence"/>
</dbReference>